<evidence type="ECO:0000256" key="3">
    <source>
        <dbReference type="ARBA" id="ARBA00022723"/>
    </source>
</evidence>
<evidence type="ECO:0000256" key="7">
    <source>
        <dbReference type="RuleBase" id="RU361145"/>
    </source>
</evidence>
<evidence type="ECO:0000256" key="4">
    <source>
        <dbReference type="ARBA" id="ARBA00023002"/>
    </source>
</evidence>
<dbReference type="InterPro" id="IPR009040">
    <property type="entry name" value="Ferritin-like_diiron"/>
</dbReference>
<evidence type="ECO:0000259" key="8">
    <source>
        <dbReference type="PROSITE" id="PS50905"/>
    </source>
</evidence>
<keyword evidence="2 7" id="KW-0409">Iron storage</keyword>
<dbReference type="EMBL" id="CVLB01000001">
    <property type="protein sequence ID" value="CRF33443.1"/>
    <property type="molecule type" value="Genomic_DNA"/>
</dbReference>
<comment type="subcellular location">
    <subcellularLocation>
        <location evidence="7">Cytoplasm</location>
    </subcellularLocation>
</comment>
<dbReference type="GO" id="GO:0005829">
    <property type="term" value="C:cytosol"/>
    <property type="evidence" value="ECO:0007669"/>
    <property type="project" value="TreeGrafter"/>
</dbReference>
<evidence type="ECO:0000256" key="1">
    <source>
        <dbReference type="ARBA" id="ARBA00006950"/>
    </source>
</evidence>
<evidence type="ECO:0000256" key="2">
    <source>
        <dbReference type="ARBA" id="ARBA00022434"/>
    </source>
</evidence>
<feature type="domain" description="Ferritin-like diiron" evidence="8">
    <location>
        <begin position="2"/>
        <end position="147"/>
    </location>
</feature>
<dbReference type="OrthoDB" id="9801481at2"/>
<dbReference type="GO" id="GO:0006879">
    <property type="term" value="P:intracellular iron ion homeostasis"/>
    <property type="evidence" value="ECO:0007669"/>
    <property type="project" value="UniProtKB-KW"/>
</dbReference>
<sequence length="180" mass="20910">MSIIKEDTIKLLNIQLNKELYSASLYFNMAGWCDKKSLKGCSSFLYGHYKEELEHFEKFRDFINKVGGQAVISEMHAPQSDFNSVEHLFETILKHEEYVTSCINELVGKAMENKDYITSRFLDWFIQEQLEEEELFNDIIEKIKMLGGGNLEGRNLYTFDKAMNTLNTEKHSSGLDINVQ</sequence>
<feature type="binding site" evidence="6">
    <location>
        <position position="55"/>
    </location>
    <ligand>
        <name>Fe cation</name>
        <dbReference type="ChEBI" id="CHEBI:24875"/>
        <label>1</label>
    </ligand>
</feature>
<comment type="similarity">
    <text evidence="1 7">Belongs to the ferritin family. Prokaryotic subfamily.</text>
</comment>
<keyword evidence="10" id="KW-1185">Reference proteome</keyword>
<dbReference type="RefSeq" id="WP_048594636.1">
    <property type="nucleotide sequence ID" value="NZ_CVLB01000001.1"/>
</dbReference>
<dbReference type="GO" id="GO:0004322">
    <property type="term" value="F:ferroxidase activity"/>
    <property type="evidence" value="ECO:0007669"/>
    <property type="project" value="TreeGrafter"/>
</dbReference>
<proteinExistence type="inferred from homology"/>
<dbReference type="GO" id="GO:0006826">
    <property type="term" value="P:iron ion transport"/>
    <property type="evidence" value="ECO:0007669"/>
    <property type="project" value="InterPro"/>
</dbReference>
<evidence type="ECO:0000313" key="9">
    <source>
        <dbReference type="EMBL" id="CRF33443.1"/>
    </source>
</evidence>
<dbReference type="InterPro" id="IPR012347">
    <property type="entry name" value="Ferritin-like"/>
</dbReference>
<dbReference type="InterPro" id="IPR009078">
    <property type="entry name" value="Ferritin-like_SF"/>
</dbReference>
<keyword evidence="5 6" id="KW-0408">Iron</keyword>
<dbReference type="GO" id="GO:0008199">
    <property type="term" value="F:ferric iron binding"/>
    <property type="evidence" value="ECO:0007669"/>
    <property type="project" value="InterPro"/>
</dbReference>
<dbReference type="AlphaFoldDB" id="A0A0G4K6Y3"/>
<dbReference type="FunFam" id="1.20.1260.10:FF:000001">
    <property type="entry name" value="Non-heme ferritin"/>
    <property type="match status" value="1"/>
</dbReference>
<keyword evidence="7" id="KW-0963">Cytoplasm</keyword>
<feature type="binding site" evidence="6">
    <location>
        <position position="19"/>
    </location>
    <ligand>
        <name>Fe cation</name>
        <dbReference type="ChEBI" id="CHEBI:24875"/>
        <label>1</label>
    </ligand>
</feature>
<dbReference type="PROSITE" id="PS50905">
    <property type="entry name" value="FERRITIN_LIKE"/>
    <property type="match status" value="1"/>
</dbReference>
<feature type="binding site" evidence="6">
    <location>
        <position position="96"/>
    </location>
    <ligand>
        <name>Fe cation</name>
        <dbReference type="ChEBI" id="CHEBI:24875"/>
        <label>1</label>
    </ligand>
</feature>
<gene>
    <name evidence="9" type="ORF">BRSU_1443</name>
</gene>
<evidence type="ECO:0000256" key="6">
    <source>
        <dbReference type="PIRSR" id="PIRSR601519-1"/>
    </source>
</evidence>
<dbReference type="PANTHER" id="PTHR11431">
    <property type="entry name" value="FERRITIN"/>
    <property type="match status" value="1"/>
</dbReference>
<evidence type="ECO:0000256" key="5">
    <source>
        <dbReference type="ARBA" id="ARBA00023004"/>
    </source>
</evidence>
<evidence type="ECO:0000313" key="10">
    <source>
        <dbReference type="Proteomes" id="UP000043763"/>
    </source>
</evidence>
<feature type="binding site" evidence="6">
    <location>
        <position position="129"/>
    </location>
    <ligand>
        <name>Fe cation</name>
        <dbReference type="ChEBI" id="CHEBI:24875"/>
        <label>1</label>
    </ligand>
</feature>
<comment type="catalytic activity">
    <reaction evidence="7">
        <text>4 Fe(2+) + O2 + 6 H2O = 4 iron(III) oxide-hydroxide + 12 H(+)</text>
        <dbReference type="Rhea" id="RHEA:11972"/>
        <dbReference type="ChEBI" id="CHEBI:15377"/>
        <dbReference type="ChEBI" id="CHEBI:15378"/>
        <dbReference type="ChEBI" id="CHEBI:15379"/>
        <dbReference type="ChEBI" id="CHEBI:29033"/>
        <dbReference type="ChEBI" id="CHEBI:78619"/>
        <dbReference type="EC" id="1.16.3.2"/>
    </reaction>
</comment>
<accession>A0A0G4K6Y3</accession>
<dbReference type="Gene3D" id="1.20.1260.10">
    <property type="match status" value="1"/>
</dbReference>
<keyword evidence="3 6" id="KW-0479">Metal-binding</keyword>
<comment type="function">
    <text evidence="7">Iron-storage protein.</text>
</comment>
<feature type="binding site" evidence="6">
    <location>
        <position position="52"/>
    </location>
    <ligand>
        <name>Fe cation</name>
        <dbReference type="ChEBI" id="CHEBI:24875"/>
        <label>1</label>
    </ligand>
</feature>
<reference evidence="10" key="1">
    <citation type="submission" date="2015-04" db="EMBL/GenBank/DDBJ databases">
        <authorList>
            <person name="Mushtaq Mamoona"/>
        </authorList>
    </citation>
    <scope>NUCLEOTIDE SEQUENCE [LARGE SCALE GENOMIC DNA]</scope>
    <source>
        <strain evidence="10">AN4859/03</strain>
    </source>
</reference>
<dbReference type="Proteomes" id="UP000043763">
    <property type="component" value="Unassembled WGS sequence"/>
</dbReference>
<dbReference type="Pfam" id="PF00210">
    <property type="entry name" value="Ferritin"/>
    <property type="match status" value="1"/>
</dbReference>
<keyword evidence="4" id="KW-0560">Oxidoreductase</keyword>
<dbReference type="CDD" id="cd01055">
    <property type="entry name" value="Nonheme_Ferritin"/>
    <property type="match status" value="1"/>
</dbReference>
<dbReference type="InterPro" id="IPR008331">
    <property type="entry name" value="Ferritin_DPS_dom"/>
</dbReference>
<dbReference type="InterPro" id="IPR001519">
    <property type="entry name" value="Ferritin"/>
</dbReference>
<dbReference type="GO" id="GO:0008198">
    <property type="term" value="F:ferrous iron binding"/>
    <property type="evidence" value="ECO:0007669"/>
    <property type="project" value="TreeGrafter"/>
</dbReference>
<dbReference type="InterPro" id="IPR041719">
    <property type="entry name" value="Ferritin_prok"/>
</dbReference>
<protein>
    <recommendedName>
        <fullName evidence="7">Ferritin</fullName>
        <ecNumber evidence="7">1.16.3.2</ecNumber>
    </recommendedName>
</protein>
<dbReference type="GO" id="GO:0042802">
    <property type="term" value="F:identical protein binding"/>
    <property type="evidence" value="ECO:0007669"/>
    <property type="project" value="UniProtKB-ARBA"/>
</dbReference>
<dbReference type="PANTHER" id="PTHR11431:SF127">
    <property type="entry name" value="BACTERIAL NON-HEME FERRITIN"/>
    <property type="match status" value="1"/>
</dbReference>
<organism evidence="9 10">
    <name type="scientific">Brachyspira suanatina</name>
    <dbReference type="NCBI Taxonomy" id="381802"/>
    <lineage>
        <taxon>Bacteria</taxon>
        <taxon>Pseudomonadati</taxon>
        <taxon>Spirochaetota</taxon>
        <taxon>Spirochaetia</taxon>
        <taxon>Brachyspirales</taxon>
        <taxon>Brachyspiraceae</taxon>
        <taxon>Brachyspira</taxon>
    </lineage>
</organism>
<name>A0A0G4K6Y3_9SPIR</name>
<dbReference type="SUPFAM" id="SSF47240">
    <property type="entry name" value="Ferritin-like"/>
    <property type="match status" value="1"/>
</dbReference>
<dbReference type="EC" id="1.16.3.2" evidence="7"/>